<proteinExistence type="predicted"/>
<accession>J3MZ02</accession>
<feature type="compositionally biased region" description="Polar residues" evidence="1">
    <location>
        <begin position="110"/>
        <end position="127"/>
    </location>
</feature>
<name>J3MZ02_ORYBR</name>
<feature type="region of interest" description="Disordered" evidence="1">
    <location>
        <begin position="91"/>
        <end position="140"/>
    </location>
</feature>
<dbReference type="Proteomes" id="UP000006038">
    <property type="component" value="Chromosome 9"/>
</dbReference>
<dbReference type="HOGENOM" id="CLU_1838237_0_0_1"/>
<dbReference type="AlphaFoldDB" id="J3MZ02"/>
<reference evidence="2" key="2">
    <citation type="submission" date="2013-04" db="UniProtKB">
        <authorList>
            <consortium name="EnsemblPlants"/>
        </authorList>
    </citation>
    <scope>IDENTIFICATION</scope>
</reference>
<dbReference type="EnsemblPlants" id="OB09G22310.1">
    <property type="protein sequence ID" value="OB09G22310.1"/>
    <property type="gene ID" value="OB09G22310"/>
</dbReference>
<sequence>MPDSAAVAAAAAAAVIAGTALCSRSARSQETGIFRSQSMRDPGSSWSHHFLATYLCLSLSLSFTVSPPPPPPEEEEWPVCRLRPSLSSYGHAARKVATSGNESLHRDTNKSSSRTGQMQQISSSSSKAYPEFLIGRIEKH</sequence>
<reference evidence="2" key="1">
    <citation type="journal article" date="2013" name="Nat. Commun.">
        <title>Whole-genome sequencing of Oryza brachyantha reveals mechanisms underlying Oryza genome evolution.</title>
        <authorList>
            <person name="Chen J."/>
            <person name="Huang Q."/>
            <person name="Gao D."/>
            <person name="Wang J."/>
            <person name="Lang Y."/>
            <person name="Liu T."/>
            <person name="Li B."/>
            <person name="Bai Z."/>
            <person name="Luis Goicoechea J."/>
            <person name="Liang C."/>
            <person name="Chen C."/>
            <person name="Zhang W."/>
            <person name="Sun S."/>
            <person name="Liao Y."/>
            <person name="Zhang X."/>
            <person name="Yang L."/>
            <person name="Song C."/>
            <person name="Wang M."/>
            <person name="Shi J."/>
            <person name="Liu G."/>
            <person name="Liu J."/>
            <person name="Zhou H."/>
            <person name="Zhou W."/>
            <person name="Yu Q."/>
            <person name="An N."/>
            <person name="Chen Y."/>
            <person name="Cai Q."/>
            <person name="Wang B."/>
            <person name="Liu B."/>
            <person name="Min J."/>
            <person name="Huang Y."/>
            <person name="Wu H."/>
            <person name="Li Z."/>
            <person name="Zhang Y."/>
            <person name="Yin Y."/>
            <person name="Song W."/>
            <person name="Jiang J."/>
            <person name="Jackson S.A."/>
            <person name="Wing R.A."/>
            <person name="Wang J."/>
            <person name="Chen M."/>
        </authorList>
    </citation>
    <scope>NUCLEOTIDE SEQUENCE [LARGE SCALE GENOMIC DNA]</scope>
    <source>
        <strain evidence="2">cv. IRGC 101232</strain>
    </source>
</reference>
<protein>
    <submittedName>
        <fullName evidence="2">Uncharacterized protein</fullName>
    </submittedName>
</protein>
<dbReference type="Gramene" id="OB09G22310.1">
    <property type="protein sequence ID" value="OB09G22310.1"/>
    <property type="gene ID" value="OB09G22310"/>
</dbReference>
<evidence type="ECO:0000313" key="3">
    <source>
        <dbReference type="Proteomes" id="UP000006038"/>
    </source>
</evidence>
<evidence type="ECO:0000313" key="2">
    <source>
        <dbReference type="EnsemblPlants" id="OB09G22310.1"/>
    </source>
</evidence>
<organism evidence="2">
    <name type="scientific">Oryza brachyantha</name>
    <name type="common">malo sina</name>
    <dbReference type="NCBI Taxonomy" id="4533"/>
    <lineage>
        <taxon>Eukaryota</taxon>
        <taxon>Viridiplantae</taxon>
        <taxon>Streptophyta</taxon>
        <taxon>Embryophyta</taxon>
        <taxon>Tracheophyta</taxon>
        <taxon>Spermatophyta</taxon>
        <taxon>Magnoliopsida</taxon>
        <taxon>Liliopsida</taxon>
        <taxon>Poales</taxon>
        <taxon>Poaceae</taxon>
        <taxon>BOP clade</taxon>
        <taxon>Oryzoideae</taxon>
        <taxon>Oryzeae</taxon>
        <taxon>Oryzinae</taxon>
        <taxon>Oryza</taxon>
    </lineage>
</organism>
<keyword evidence="3" id="KW-1185">Reference proteome</keyword>
<evidence type="ECO:0000256" key="1">
    <source>
        <dbReference type="SAM" id="MobiDB-lite"/>
    </source>
</evidence>